<dbReference type="Proteomes" id="UP000218231">
    <property type="component" value="Unassembled WGS sequence"/>
</dbReference>
<evidence type="ECO:0000259" key="1">
    <source>
        <dbReference type="Pfam" id="PF24745"/>
    </source>
</evidence>
<name>A0A2A2JWC7_9BILA</name>
<evidence type="ECO:0000313" key="2">
    <source>
        <dbReference type="EMBL" id="PAV65953.1"/>
    </source>
</evidence>
<sequence>MNEDGVNSLTAREVSQVLREAVFDRSHMRKTGPQRWDEMFVGLFMIDIEGWRITVFNDCDELDYCERCESPDGRVWCFDPGDRYGTDPIALLSTWEHGMLQSLLRSL</sequence>
<protein>
    <recommendedName>
        <fullName evidence="1">DUF7693 domain-containing protein</fullName>
    </recommendedName>
</protein>
<gene>
    <name evidence="2" type="ORF">WR25_00424</name>
</gene>
<keyword evidence="3" id="KW-1185">Reference proteome</keyword>
<evidence type="ECO:0000313" key="3">
    <source>
        <dbReference type="Proteomes" id="UP000218231"/>
    </source>
</evidence>
<proteinExistence type="predicted"/>
<reference evidence="2 3" key="1">
    <citation type="journal article" date="2017" name="Curr. Biol.">
        <title>Genome architecture and evolution of a unichromosomal asexual nematode.</title>
        <authorList>
            <person name="Fradin H."/>
            <person name="Zegar C."/>
            <person name="Gutwein M."/>
            <person name="Lucas J."/>
            <person name="Kovtun M."/>
            <person name="Corcoran D."/>
            <person name="Baugh L.R."/>
            <person name="Kiontke K."/>
            <person name="Gunsalus K."/>
            <person name="Fitch D.H."/>
            <person name="Piano F."/>
        </authorList>
    </citation>
    <scope>NUCLEOTIDE SEQUENCE [LARGE SCALE GENOMIC DNA]</scope>
    <source>
        <strain evidence="2">PF1309</strain>
    </source>
</reference>
<feature type="domain" description="DUF7693" evidence="1">
    <location>
        <begin position="9"/>
        <end position="105"/>
    </location>
</feature>
<organism evidence="2 3">
    <name type="scientific">Diploscapter pachys</name>
    <dbReference type="NCBI Taxonomy" id="2018661"/>
    <lineage>
        <taxon>Eukaryota</taxon>
        <taxon>Metazoa</taxon>
        <taxon>Ecdysozoa</taxon>
        <taxon>Nematoda</taxon>
        <taxon>Chromadorea</taxon>
        <taxon>Rhabditida</taxon>
        <taxon>Rhabditina</taxon>
        <taxon>Rhabditomorpha</taxon>
        <taxon>Rhabditoidea</taxon>
        <taxon>Rhabditidae</taxon>
        <taxon>Diploscapter</taxon>
    </lineage>
</organism>
<dbReference type="AlphaFoldDB" id="A0A2A2JWC7"/>
<dbReference type="EMBL" id="LIAE01010179">
    <property type="protein sequence ID" value="PAV65953.1"/>
    <property type="molecule type" value="Genomic_DNA"/>
</dbReference>
<comment type="caution">
    <text evidence="2">The sequence shown here is derived from an EMBL/GenBank/DDBJ whole genome shotgun (WGS) entry which is preliminary data.</text>
</comment>
<dbReference type="Pfam" id="PF24745">
    <property type="entry name" value="DUF7693"/>
    <property type="match status" value="1"/>
</dbReference>
<accession>A0A2A2JWC7</accession>
<dbReference type="OrthoDB" id="10489799at2759"/>
<dbReference type="InterPro" id="IPR056110">
    <property type="entry name" value="DUF7693"/>
</dbReference>